<evidence type="ECO:0000256" key="5">
    <source>
        <dbReference type="ARBA" id="ARBA00022989"/>
    </source>
</evidence>
<feature type="transmembrane region" description="Helical" evidence="8">
    <location>
        <begin position="84"/>
        <end position="103"/>
    </location>
</feature>
<reference evidence="11" key="1">
    <citation type="submission" date="2016-01" db="EMBL/GenBank/DDBJ databases">
        <title>Draft genome of Chromobacterium sp. F49.</title>
        <authorList>
            <person name="Hong K.W."/>
        </authorList>
    </citation>
    <scope>NUCLEOTIDE SEQUENCE [LARGE SCALE GENOMIC DNA]</scope>
    <source>
        <strain evidence="11">M63</strain>
    </source>
</reference>
<dbReference type="PANTHER" id="PTHR30561:SF0">
    <property type="entry name" value="GUANIDINIUM EXPORTER"/>
    <property type="match status" value="1"/>
</dbReference>
<dbReference type="PANTHER" id="PTHR30561">
    <property type="entry name" value="SMR FAMILY PROTON-DEPENDENT DRUG EFFLUX TRANSPORTER SUGE"/>
    <property type="match status" value="1"/>
</dbReference>
<evidence type="ECO:0000256" key="1">
    <source>
        <dbReference type="ARBA" id="ARBA00004651"/>
    </source>
</evidence>
<feature type="transmembrane region" description="Helical" evidence="8">
    <location>
        <begin position="57"/>
        <end position="78"/>
    </location>
</feature>
<dbReference type="eggNOG" id="COG2076">
    <property type="taxonomic scope" value="Bacteria"/>
</dbReference>
<reference evidence="10 12" key="3">
    <citation type="submission" date="2018-03" db="EMBL/GenBank/DDBJ databases">
        <title>Genome sequence of Paenibacillus elgii strain AC13 an antimicrobial compound producing bacteria.</title>
        <authorList>
            <person name="Kurokawa A.S."/>
            <person name="Araujo J.F."/>
            <person name="Costa R.A."/>
            <person name="Ortega D.B."/>
            <person name="Pires A.S."/>
            <person name="Pappas G.J.Jr."/>
            <person name="Franco O.L."/>
            <person name="Barreto C."/>
            <person name="Magalhaes B.S."/>
            <person name="Kruger R.H."/>
        </authorList>
    </citation>
    <scope>NUCLEOTIDE SEQUENCE [LARGE SCALE GENOMIC DNA]</scope>
    <source>
        <strain evidence="10 12">AC13</strain>
    </source>
</reference>
<dbReference type="SUPFAM" id="SSF103481">
    <property type="entry name" value="Multidrug resistance efflux transporter EmrE"/>
    <property type="match status" value="1"/>
</dbReference>
<organism evidence="9 11">
    <name type="scientific">Paenibacillus elgii</name>
    <dbReference type="NCBI Taxonomy" id="189691"/>
    <lineage>
        <taxon>Bacteria</taxon>
        <taxon>Bacillati</taxon>
        <taxon>Bacillota</taxon>
        <taxon>Bacilli</taxon>
        <taxon>Bacillales</taxon>
        <taxon>Paenibacillaceae</taxon>
        <taxon>Paenibacillus</taxon>
    </lineage>
</organism>
<evidence type="ECO:0000313" key="12">
    <source>
        <dbReference type="Proteomes" id="UP000244184"/>
    </source>
</evidence>
<keyword evidence="3" id="KW-1003">Cell membrane</keyword>
<gene>
    <name evidence="9" type="ORF">AV654_32420</name>
    <name evidence="10" type="ORF">C8Z91_06985</name>
</gene>
<keyword evidence="2" id="KW-0813">Transport</keyword>
<keyword evidence="5 8" id="KW-1133">Transmembrane helix</keyword>
<dbReference type="STRING" id="1007103.GCA_000213315_00031"/>
<dbReference type="GO" id="GO:0005886">
    <property type="term" value="C:plasma membrane"/>
    <property type="evidence" value="ECO:0007669"/>
    <property type="project" value="UniProtKB-SubCell"/>
</dbReference>
<proteinExistence type="inferred from homology"/>
<evidence type="ECO:0000256" key="2">
    <source>
        <dbReference type="ARBA" id="ARBA00022448"/>
    </source>
</evidence>
<dbReference type="FunFam" id="1.10.3730.20:FF:000001">
    <property type="entry name" value="Quaternary ammonium compound resistance transporter SugE"/>
    <property type="match status" value="1"/>
</dbReference>
<dbReference type="Pfam" id="PF00893">
    <property type="entry name" value="Multi_Drug_Res"/>
    <property type="match status" value="1"/>
</dbReference>
<evidence type="ECO:0000256" key="3">
    <source>
        <dbReference type="ARBA" id="ARBA00022475"/>
    </source>
</evidence>
<keyword evidence="6 8" id="KW-0472">Membrane</keyword>
<dbReference type="Gene3D" id="1.10.3730.20">
    <property type="match status" value="1"/>
</dbReference>
<evidence type="ECO:0000313" key="9">
    <source>
        <dbReference type="EMBL" id="KZE73384.1"/>
    </source>
</evidence>
<dbReference type="RefSeq" id="WP_063186988.1">
    <property type="nucleotide sequence ID" value="NZ_LQRA01000093.1"/>
</dbReference>
<dbReference type="GO" id="GO:0022857">
    <property type="term" value="F:transmembrane transporter activity"/>
    <property type="evidence" value="ECO:0007669"/>
    <property type="project" value="InterPro"/>
</dbReference>
<dbReference type="AlphaFoldDB" id="A0A165Q202"/>
<keyword evidence="11" id="KW-1185">Reference proteome</keyword>
<evidence type="ECO:0000256" key="6">
    <source>
        <dbReference type="ARBA" id="ARBA00023136"/>
    </source>
</evidence>
<evidence type="ECO:0000256" key="4">
    <source>
        <dbReference type="ARBA" id="ARBA00022692"/>
    </source>
</evidence>
<comment type="subcellular location">
    <subcellularLocation>
        <location evidence="1 7">Cell membrane</location>
        <topology evidence="1 7">Multi-pass membrane protein</topology>
    </subcellularLocation>
</comment>
<dbReference type="OrthoDB" id="21828at2"/>
<keyword evidence="4 7" id="KW-0812">Transmembrane</keyword>
<evidence type="ECO:0000256" key="8">
    <source>
        <dbReference type="SAM" id="Phobius"/>
    </source>
</evidence>
<comment type="similarity">
    <text evidence="7">Belongs to the drug/metabolite transporter (DMT) superfamily. Small multidrug resistance (SMR) (TC 2.A.7.1) family.</text>
</comment>
<dbReference type="InterPro" id="IPR045324">
    <property type="entry name" value="Small_multidrug_res"/>
</dbReference>
<name>A0A165Q202_9BACL</name>
<reference evidence="9" key="2">
    <citation type="submission" date="2016-01" db="EMBL/GenBank/DDBJ databases">
        <authorList>
            <person name="McClelland M."/>
            <person name="Jain A."/>
            <person name="Saraogi P."/>
            <person name="Mendelson R."/>
            <person name="Westerman R."/>
            <person name="SanMiguel P."/>
            <person name="Csonka L."/>
        </authorList>
    </citation>
    <scope>NUCLEOTIDE SEQUENCE</scope>
    <source>
        <strain evidence="9">M63</strain>
    </source>
</reference>
<feature type="transmembrane region" description="Helical" evidence="8">
    <location>
        <begin position="32"/>
        <end position="50"/>
    </location>
</feature>
<protein>
    <submittedName>
        <fullName evidence="9 10">Transporter</fullName>
    </submittedName>
</protein>
<sequence length="104" mass="11245">MAWTALLAAGLCEVIGVVALKRVTEHRHWTSYLFLIVTLGTSFSLLSLAMHHIPMGTAYAIWTGIGTAGSTLLGMFAFGEPKEWKRILFIGLILASAIGLKLIS</sequence>
<dbReference type="InterPro" id="IPR037185">
    <property type="entry name" value="EmrE-like"/>
</dbReference>
<dbReference type="InterPro" id="IPR000390">
    <property type="entry name" value="Small_drug/metabolite_transptr"/>
</dbReference>
<evidence type="ECO:0000313" key="10">
    <source>
        <dbReference type="EMBL" id="PUA39811.1"/>
    </source>
</evidence>
<dbReference type="Proteomes" id="UP000076563">
    <property type="component" value="Unassembled WGS sequence"/>
</dbReference>
<accession>A0A165Q202</accession>
<dbReference type="Proteomes" id="UP000244184">
    <property type="component" value="Unassembled WGS sequence"/>
</dbReference>
<evidence type="ECO:0000256" key="7">
    <source>
        <dbReference type="RuleBase" id="RU003942"/>
    </source>
</evidence>
<comment type="caution">
    <text evidence="9">The sequence shown here is derived from an EMBL/GenBank/DDBJ whole genome shotgun (WGS) entry which is preliminary data.</text>
</comment>
<dbReference type="EMBL" id="LQRA01000093">
    <property type="protein sequence ID" value="KZE73384.1"/>
    <property type="molecule type" value="Genomic_DNA"/>
</dbReference>
<dbReference type="EMBL" id="PYHP01000019">
    <property type="protein sequence ID" value="PUA39811.1"/>
    <property type="molecule type" value="Genomic_DNA"/>
</dbReference>
<evidence type="ECO:0000313" key="11">
    <source>
        <dbReference type="Proteomes" id="UP000076563"/>
    </source>
</evidence>